<dbReference type="PANTHER" id="PTHR12897">
    <property type="entry name" value="COLON CANCER-ASSOCIATED PROTEIN MIC1"/>
    <property type="match status" value="1"/>
</dbReference>
<evidence type="ECO:0000313" key="5">
    <source>
        <dbReference type="Proteomes" id="UP001370490"/>
    </source>
</evidence>
<dbReference type="Pfam" id="PF07035">
    <property type="entry name" value="RMC1_C"/>
    <property type="match status" value="1"/>
</dbReference>
<proteinExistence type="predicted"/>
<evidence type="ECO:0000259" key="2">
    <source>
        <dbReference type="Pfam" id="PF07035"/>
    </source>
</evidence>
<dbReference type="GO" id="GO:0010506">
    <property type="term" value="P:regulation of autophagy"/>
    <property type="evidence" value="ECO:0007669"/>
    <property type="project" value="InterPro"/>
</dbReference>
<feature type="domain" description="Mic1" evidence="2">
    <location>
        <begin position="571"/>
        <end position="745"/>
    </location>
</feature>
<dbReference type="Proteomes" id="UP001370490">
    <property type="component" value="Unassembled WGS sequence"/>
</dbReference>
<dbReference type="GO" id="GO:0031902">
    <property type="term" value="C:late endosome membrane"/>
    <property type="evidence" value="ECO:0007669"/>
    <property type="project" value="TreeGrafter"/>
</dbReference>
<organism evidence="4 5">
    <name type="scientific">Dillenia turbinata</name>
    <dbReference type="NCBI Taxonomy" id="194707"/>
    <lineage>
        <taxon>Eukaryota</taxon>
        <taxon>Viridiplantae</taxon>
        <taxon>Streptophyta</taxon>
        <taxon>Embryophyta</taxon>
        <taxon>Tracheophyta</taxon>
        <taxon>Spermatophyta</taxon>
        <taxon>Magnoliopsida</taxon>
        <taxon>eudicotyledons</taxon>
        <taxon>Gunneridae</taxon>
        <taxon>Pentapetalae</taxon>
        <taxon>Dilleniales</taxon>
        <taxon>Dilleniaceae</taxon>
        <taxon>Dillenia</taxon>
    </lineage>
</organism>
<feature type="domain" description="Regulator of MON1-CCZ1 complex N-terminal" evidence="3">
    <location>
        <begin position="40"/>
        <end position="156"/>
    </location>
</feature>
<dbReference type="Pfam" id="PF21029">
    <property type="entry name" value="RMC1_N"/>
    <property type="match status" value="1"/>
</dbReference>
<dbReference type="InterPro" id="IPR049040">
    <property type="entry name" value="RMC1_N"/>
</dbReference>
<accession>A0AAN8W3D6</accession>
<feature type="compositionally biased region" description="Basic and acidic residues" evidence="1">
    <location>
        <begin position="516"/>
        <end position="529"/>
    </location>
</feature>
<name>A0AAN8W3D6_9MAGN</name>
<gene>
    <name evidence="4" type="ORF">RJ641_026501</name>
</gene>
<keyword evidence="5" id="KW-1185">Reference proteome</keyword>
<evidence type="ECO:0000259" key="3">
    <source>
        <dbReference type="Pfam" id="PF21029"/>
    </source>
</evidence>
<dbReference type="AlphaFoldDB" id="A0AAN8W3D6"/>
<dbReference type="GO" id="GO:0035658">
    <property type="term" value="C:Mon1-Ccz1 complex"/>
    <property type="evidence" value="ECO:0007669"/>
    <property type="project" value="InterPro"/>
</dbReference>
<dbReference type="InterPro" id="IPR009755">
    <property type="entry name" value="RMC1_C"/>
</dbReference>
<feature type="region of interest" description="Disordered" evidence="1">
    <location>
        <begin position="449"/>
        <end position="561"/>
    </location>
</feature>
<dbReference type="InterPro" id="IPR040371">
    <property type="entry name" value="RMC1"/>
</dbReference>
<dbReference type="GO" id="GO:0005765">
    <property type="term" value="C:lysosomal membrane"/>
    <property type="evidence" value="ECO:0007669"/>
    <property type="project" value="TreeGrafter"/>
</dbReference>
<evidence type="ECO:0000313" key="4">
    <source>
        <dbReference type="EMBL" id="KAK6945399.1"/>
    </source>
</evidence>
<dbReference type="EMBL" id="JBAMMX010000003">
    <property type="protein sequence ID" value="KAK6945399.1"/>
    <property type="molecule type" value="Genomic_DNA"/>
</dbReference>
<feature type="compositionally biased region" description="Polar residues" evidence="1">
    <location>
        <begin position="482"/>
        <end position="502"/>
    </location>
</feature>
<protein>
    <submittedName>
        <fullName evidence="4">Regulator of MON1-CCZ1 complex, C-terminal</fullName>
    </submittedName>
</protein>
<reference evidence="4 5" key="1">
    <citation type="submission" date="2023-12" db="EMBL/GenBank/DDBJ databases">
        <title>A high-quality genome assembly for Dillenia turbinata (Dilleniales).</title>
        <authorList>
            <person name="Chanderbali A."/>
        </authorList>
    </citation>
    <scope>NUCLEOTIDE SEQUENCE [LARGE SCALE GENOMIC DNA]</scope>
    <source>
        <strain evidence="4">LSX21</strain>
        <tissue evidence="4">Leaf</tissue>
    </source>
</reference>
<evidence type="ECO:0000256" key="1">
    <source>
        <dbReference type="SAM" id="MobiDB-lite"/>
    </source>
</evidence>
<comment type="caution">
    <text evidence="4">The sequence shown here is derived from an EMBL/GenBank/DDBJ whole genome shotgun (WGS) entry which is preliminary data.</text>
</comment>
<sequence length="771" mass="85159">MHGNTSSSHSGVSHSGSGALSHVYIQYPPLRCTISGSTGLFYDDGNKLLISPTSEQVFSWKTVPYSPLVAPTSDSICEGPIMSIRYSLDAKILAIQRSNFEIEFRNRETGETFSQKCRSETESILGFFWTDCPICDIVFVKTSGLDFLAYDSESKALFLVDTRKFNVTWYVYTHESRLLLLASGMQCKSFTGFQLSSAGIIRLPKFEMIMAKSDANSKPVLAAEDVHIVTVYGRIYCLQVDRVAMLLHMYRFYRDAVVPQGSLPIYSSKIALSVVDNVLLVHQVDAKVVILYDIFADSRAPISAPLPLLLRGLPRPKTLSRSNSQETETLEANNVSDHEATIYGDGWTFLVPDLICDTATGFVWKIHLDLEASSIAISASSSEVPLMLEFLQRRKLEAAKAKQLCLAICRALILEHRPISMVARALDVLVQSYSHSIKTGSYFKGIKAGDHPHSGLQQESSPATVAGESTRRVDAYGKSIKNESGTGVGSQISTRPSDFSTSDSEEDNEFQPQKIRFMDLSEKGGKKVGENPLGAETSGFDTQPSPPKSQMVGRSNSPLDSHASELLGVQATSAAISPAEMYSFVFAPVEEEMTGDPGYLVGIIVEFLRSANVEKIKVPPNLYVLTVQVLARSERYAELGLFVINKNEAVDVQIIEPSKEVALQLLESGRKNLQTRKLGLDMLRHLSLHHDYVLLLVQDGYYLEALRYARKNKVNTFRPALFLEAAVASGDLEHLAAVLRFFSDFIPGFRNTSDHSTYCRILNEMSSAIAI</sequence>
<dbReference type="PANTHER" id="PTHR12897:SF4">
    <property type="entry name" value="REGULATOR OF MON1-CCZ1 COMPLEX"/>
    <property type="match status" value="1"/>
</dbReference>